<dbReference type="Gene3D" id="3.30.70.1450">
    <property type="entry name" value="Regulator of K+ conductance, C-terminal domain"/>
    <property type="match status" value="1"/>
</dbReference>
<dbReference type="SUPFAM" id="SSF116726">
    <property type="entry name" value="TrkA C-terminal domain-like"/>
    <property type="match status" value="1"/>
</dbReference>
<dbReference type="KEGG" id="pib:BBD41_23490"/>
<protein>
    <submittedName>
        <fullName evidence="2">Potassium:proton antiporter</fullName>
    </submittedName>
</protein>
<name>A0A1B2E5P6_9BACL</name>
<dbReference type="PANTHER" id="PTHR30445:SF8">
    <property type="entry name" value="K(+)_H(+) ANTIPORTER SUBUNIT KHTT"/>
    <property type="match status" value="1"/>
</dbReference>
<accession>A0A1B2E5P6</accession>
<dbReference type="InterPro" id="IPR006037">
    <property type="entry name" value="RCK_C"/>
</dbReference>
<dbReference type="AlphaFoldDB" id="A0A1B2E5P6"/>
<gene>
    <name evidence="2" type="ORF">BBD41_23490</name>
</gene>
<organism evidence="2">
    <name type="scientific">Paenibacillus ihbetae</name>
    <dbReference type="NCBI Taxonomy" id="1870820"/>
    <lineage>
        <taxon>Bacteria</taxon>
        <taxon>Bacillati</taxon>
        <taxon>Bacillota</taxon>
        <taxon>Bacilli</taxon>
        <taxon>Bacillales</taxon>
        <taxon>Paenibacillaceae</taxon>
        <taxon>Paenibacillus</taxon>
    </lineage>
</organism>
<evidence type="ECO:0000259" key="1">
    <source>
        <dbReference type="PROSITE" id="PS51202"/>
    </source>
</evidence>
<dbReference type="RefSeq" id="WP_099478997.1">
    <property type="nucleotide sequence ID" value="NZ_CP016809.1"/>
</dbReference>
<reference evidence="2" key="1">
    <citation type="submission" date="2016-08" db="EMBL/GenBank/DDBJ databases">
        <title>Complete Genome Seqeunce of Paenibacillus sp. nov. IHBB 9852 from high altitute lake of Indian trans-Himalayas.</title>
        <authorList>
            <person name="Kiran S."/>
            <person name="Swarnkar M.K."/>
            <person name="Rana A."/>
            <person name="Tewari R."/>
            <person name="Gulati A."/>
        </authorList>
    </citation>
    <scope>NUCLEOTIDE SEQUENCE [LARGE SCALE GENOMIC DNA]</scope>
    <source>
        <strain evidence="2">IHBB 9852</strain>
    </source>
</reference>
<dbReference type="InterPro" id="IPR058776">
    <property type="entry name" value="KhtT-like_N"/>
</dbReference>
<evidence type="ECO:0000313" key="2">
    <source>
        <dbReference type="EMBL" id="ANY75300.1"/>
    </source>
</evidence>
<dbReference type="Pfam" id="PF25991">
    <property type="entry name" value="KhtT_N"/>
    <property type="match status" value="1"/>
</dbReference>
<dbReference type="PANTHER" id="PTHR30445">
    <property type="entry name" value="K(+)_H(+) ANTIPORTER SUBUNIT KHTT"/>
    <property type="match status" value="1"/>
</dbReference>
<dbReference type="InterPro" id="IPR036721">
    <property type="entry name" value="RCK_C_sf"/>
</dbReference>
<dbReference type="PIRSF" id="PIRSF005028">
    <property type="entry name" value="KhtT"/>
    <property type="match status" value="1"/>
</dbReference>
<dbReference type="InterPro" id="IPR026278">
    <property type="entry name" value="KhtT"/>
</dbReference>
<sequence length="170" mass="19277">MSFIRESELPGIGKKFLIQTRSGDKLAVIIHNDGRREMYHFEDDNPEETLSQISLDDDEARQIAAIVGGMVYKPKELETIEVSLQDLIIEWIRVEPHYHGADKSIEELEIRKRTGASILAIVNRHHQKINPGPEQILSVGSTLVLAGERQQIRQFKELLIGKQTGEPDQS</sequence>
<dbReference type="GO" id="GO:0008324">
    <property type="term" value="F:monoatomic cation transmembrane transporter activity"/>
    <property type="evidence" value="ECO:0007669"/>
    <property type="project" value="InterPro"/>
</dbReference>
<feature type="domain" description="RCK C-terminal" evidence="1">
    <location>
        <begin position="77"/>
        <end position="161"/>
    </location>
</feature>
<dbReference type="PROSITE" id="PS51202">
    <property type="entry name" value="RCK_C"/>
    <property type="match status" value="1"/>
</dbReference>
<proteinExistence type="predicted"/>
<dbReference type="InterPro" id="IPR050144">
    <property type="entry name" value="AAE_transporter"/>
</dbReference>
<dbReference type="GO" id="GO:0006813">
    <property type="term" value="P:potassium ion transport"/>
    <property type="evidence" value="ECO:0007669"/>
    <property type="project" value="InterPro"/>
</dbReference>
<dbReference type="EMBL" id="CP016809">
    <property type="protein sequence ID" value="ANY75300.1"/>
    <property type="molecule type" value="Genomic_DNA"/>
</dbReference>
<dbReference type="Pfam" id="PF02080">
    <property type="entry name" value="TrkA_C"/>
    <property type="match status" value="1"/>
</dbReference>